<dbReference type="AlphaFoldDB" id="A0A7C4QVJ6"/>
<comment type="caution">
    <text evidence="3">The sequence shown here is derived from an EMBL/GenBank/DDBJ whole genome shotgun (WGS) entry which is preliminary data.</text>
</comment>
<dbReference type="Gene3D" id="3.40.50.880">
    <property type="match status" value="1"/>
</dbReference>
<organism evidence="3">
    <name type="scientific">Schlesneria paludicola</name>
    <dbReference type="NCBI Taxonomy" id="360056"/>
    <lineage>
        <taxon>Bacteria</taxon>
        <taxon>Pseudomonadati</taxon>
        <taxon>Planctomycetota</taxon>
        <taxon>Planctomycetia</taxon>
        <taxon>Planctomycetales</taxon>
        <taxon>Planctomycetaceae</taxon>
        <taxon>Schlesneria</taxon>
    </lineage>
</organism>
<dbReference type="SUPFAM" id="SSF52317">
    <property type="entry name" value="Class I glutamine amidotransferase-like"/>
    <property type="match status" value="1"/>
</dbReference>
<feature type="transmembrane region" description="Helical" evidence="1">
    <location>
        <begin position="41"/>
        <end position="59"/>
    </location>
</feature>
<feature type="domain" description="Putative glutamine amidotransferase" evidence="2">
    <location>
        <begin position="429"/>
        <end position="625"/>
    </location>
</feature>
<evidence type="ECO:0000259" key="2">
    <source>
        <dbReference type="Pfam" id="PF07090"/>
    </source>
</evidence>
<feature type="transmembrane region" description="Helical" evidence="1">
    <location>
        <begin position="71"/>
        <end position="94"/>
    </location>
</feature>
<gene>
    <name evidence="3" type="ORF">ENS64_09350</name>
</gene>
<proteinExistence type="predicted"/>
<dbReference type="InterPro" id="IPR010768">
    <property type="entry name" value="GATase1-like"/>
</dbReference>
<name>A0A7C4QVJ6_9PLAN</name>
<evidence type="ECO:0000256" key="1">
    <source>
        <dbReference type="SAM" id="Phobius"/>
    </source>
</evidence>
<dbReference type="PANTHER" id="PTHR37947">
    <property type="entry name" value="BLL2462 PROTEIN"/>
    <property type="match status" value="1"/>
</dbReference>
<evidence type="ECO:0000313" key="3">
    <source>
        <dbReference type="EMBL" id="HGT39450.1"/>
    </source>
</evidence>
<reference evidence="3" key="1">
    <citation type="journal article" date="2020" name="mSystems">
        <title>Genome- and Community-Level Interaction Insights into Carbon Utilization and Element Cycling Functions of Hydrothermarchaeota in Hydrothermal Sediment.</title>
        <authorList>
            <person name="Zhou Z."/>
            <person name="Liu Y."/>
            <person name="Xu W."/>
            <person name="Pan J."/>
            <person name="Luo Z.H."/>
            <person name="Li M."/>
        </authorList>
    </citation>
    <scope>NUCLEOTIDE SEQUENCE [LARGE SCALE GENOMIC DNA]</scope>
    <source>
        <strain evidence="3">SpSt-508</strain>
    </source>
</reference>
<keyword evidence="1" id="KW-0812">Transmembrane</keyword>
<accession>A0A7C4QVJ6</accession>
<dbReference type="EMBL" id="DSVQ01000012">
    <property type="protein sequence ID" value="HGT39450.1"/>
    <property type="molecule type" value="Genomic_DNA"/>
</dbReference>
<sequence length="810" mass="89360">MAVMEPAKDLVVVVPADHEASGTFGVRGTMVLAALLFAQPAWLAPVALLAFLAAVLLFWQYRRLGRESAGWVLVGVAKWLALVLLAMCLAEPLWSSQRARPGANLFLLVADNSQSLTLTDADETTPRGVALKKLLTNTSAAWHVRLEQDFEVRRYQFDGAVQFVTDFQRLDFRGDRSELGGVLRSLRQRLKDRPVAGMLLFTDGNATDDIRPEDWAGLPPVYPVPIGRGDRQRDLAVSNVAVTTTAFEDAPVTLQVELSHLGLAGQTVVLRVADEAGKTLKDERLTLEDAEVAAVTRFQLRPTAPGVTFYRVHAALEENAAAAAVPEATLENNTRLVVVDRGAGPYRLLYVSGRPNWEFKFFRRALQTDDQLSLTGLLRIAKKEAKFDFRGREGETANPLFRGFDRVDEDTERHDQPVLVRIDPHTPDELRDGFPKTAEQLYRYHAVILDDLEAEFFTAEQLSLLERFVSERGGGLLVLGGQESFRQGNYHKPPLSRLLPVYLDAVQTAPPAAGYRLALTREGWLQPWARLRSTEAEELLRLRQVPGLLAHNTVSGVKPGASVIAEVVDPQGRKQPALVYHRFGQGRCAALLVGDLWRWQLGQTDELREKDDLGKAWRQLLRWLIVDVPSRVELHADVQHGASSPVVKLTARVRDAEFHPQDNAGVALKVLPPEAPALVLPAEASLDEPGVYTAVVANRPAGAWRATVDVTDAEGNPLGQAATGWSADPAAHEFRRVAPDRELLARLAKDTGGKMVELADLEAFTATLSSRSAPIEETATTPLWHHPLIWLAILAGLCSEWAYRRSRGLP</sequence>
<dbReference type="PANTHER" id="PTHR37947:SF1">
    <property type="entry name" value="BLL2462 PROTEIN"/>
    <property type="match status" value="1"/>
</dbReference>
<keyword evidence="1" id="KW-1133">Transmembrane helix</keyword>
<keyword evidence="1" id="KW-0472">Membrane</keyword>
<dbReference type="InterPro" id="IPR029062">
    <property type="entry name" value="Class_I_gatase-like"/>
</dbReference>
<dbReference type="Pfam" id="PF07090">
    <property type="entry name" value="GATase1_like"/>
    <property type="match status" value="1"/>
</dbReference>
<protein>
    <recommendedName>
        <fullName evidence="2">Putative glutamine amidotransferase domain-containing protein</fullName>
    </recommendedName>
</protein>